<keyword evidence="3" id="KW-0804">Transcription</keyword>
<dbReference type="SMART" id="SM00866">
    <property type="entry name" value="UTRA"/>
    <property type="match status" value="1"/>
</dbReference>
<dbReference type="InterPro" id="IPR050679">
    <property type="entry name" value="Bact_HTH_transcr_reg"/>
</dbReference>
<evidence type="ECO:0000256" key="1">
    <source>
        <dbReference type="ARBA" id="ARBA00023015"/>
    </source>
</evidence>
<dbReference type="InterPro" id="IPR000524">
    <property type="entry name" value="Tscrpt_reg_HTH_GntR"/>
</dbReference>
<proteinExistence type="predicted"/>
<dbReference type="PANTHER" id="PTHR44846">
    <property type="entry name" value="MANNOSYL-D-GLYCERATE TRANSPORT/METABOLISM SYSTEM REPRESSOR MNGR-RELATED"/>
    <property type="match status" value="1"/>
</dbReference>
<dbReference type="OrthoDB" id="9816541at2"/>
<dbReference type="Pfam" id="PF07702">
    <property type="entry name" value="UTRA"/>
    <property type="match status" value="1"/>
</dbReference>
<dbReference type="Pfam" id="PF00392">
    <property type="entry name" value="GntR"/>
    <property type="match status" value="1"/>
</dbReference>
<name>A0A173SJD3_EUBRA</name>
<sequence length="250" mass="29072">MEQLNHVAAQVRDIIVSRIESHEYLPGEMIPSERVLAEMYGVSRPTIRTAIDELVNEHYLVRRQGKGTFVKKPEYNKVAFGVLNESKNASFTSLVRNFGIEISNKLLCTGTIQGRYYYADKLGLAFEEPIYGIHRIRQGNKEPLAIEYTYVPLKFFPDIDNYNFEQISLYDYMSTRDHLPVVFQESLTMVEAGDKIRSYLHLEDEMIVNHLELIGYDRHGNLVEYTESYSRPDKLEVRFVSNNTDQKRCL</sequence>
<dbReference type="Proteomes" id="UP000095492">
    <property type="component" value="Unassembled WGS sequence"/>
</dbReference>
<organism evidence="4 5">
    <name type="scientific">Eubacterium ramulus</name>
    <dbReference type="NCBI Taxonomy" id="39490"/>
    <lineage>
        <taxon>Bacteria</taxon>
        <taxon>Bacillati</taxon>
        <taxon>Bacillota</taxon>
        <taxon>Clostridia</taxon>
        <taxon>Eubacteriales</taxon>
        <taxon>Eubacteriaceae</taxon>
        <taxon>Eubacterium</taxon>
    </lineage>
</organism>
<evidence type="ECO:0000256" key="2">
    <source>
        <dbReference type="ARBA" id="ARBA00023125"/>
    </source>
</evidence>
<dbReference type="SUPFAM" id="SSF46785">
    <property type="entry name" value="Winged helix' DNA-binding domain"/>
    <property type="match status" value="1"/>
</dbReference>
<dbReference type="GO" id="GO:0003700">
    <property type="term" value="F:DNA-binding transcription factor activity"/>
    <property type="evidence" value="ECO:0007669"/>
    <property type="project" value="InterPro"/>
</dbReference>
<reference evidence="4 5" key="1">
    <citation type="submission" date="2015-09" db="EMBL/GenBank/DDBJ databases">
        <authorList>
            <consortium name="Pathogen Informatics"/>
        </authorList>
    </citation>
    <scope>NUCLEOTIDE SEQUENCE [LARGE SCALE GENOMIC DNA]</scope>
    <source>
        <strain evidence="4 5">2789STDY5608891</strain>
    </source>
</reference>
<evidence type="ECO:0000256" key="3">
    <source>
        <dbReference type="ARBA" id="ARBA00023163"/>
    </source>
</evidence>
<dbReference type="AlphaFoldDB" id="A0A173SJD3"/>
<dbReference type="PROSITE" id="PS50949">
    <property type="entry name" value="HTH_GNTR"/>
    <property type="match status" value="1"/>
</dbReference>
<dbReference type="InterPro" id="IPR036390">
    <property type="entry name" value="WH_DNA-bd_sf"/>
</dbReference>
<dbReference type="InterPro" id="IPR036388">
    <property type="entry name" value="WH-like_DNA-bd_sf"/>
</dbReference>
<dbReference type="EMBL" id="CYYA01000005">
    <property type="protein sequence ID" value="CUM89308.1"/>
    <property type="molecule type" value="Genomic_DNA"/>
</dbReference>
<evidence type="ECO:0000313" key="5">
    <source>
        <dbReference type="Proteomes" id="UP000095492"/>
    </source>
</evidence>
<dbReference type="Gene3D" id="1.10.10.10">
    <property type="entry name" value="Winged helix-like DNA-binding domain superfamily/Winged helix DNA-binding domain"/>
    <property type="match status" value="1"/>
</dbReference>
<keyword evidence="1" id="KW-0805">Transcription regulation</keyword>
<dbReference type="InterPro" id="IPR028978">
    <property type="entry name" value="Chorismate_lyase_/UTRA_dom_sf"/>
</dbReference>
<dbReference type="RefSeq" id="WP_021739492.1">
    <property type="nucleotide sequence ID" value="NZ_CABKSU010000064.1"/>
</dbReference>
<gene>
    <name evidence="4" type="primary">yurK</name>
    <name evidence="4" type="ORF">ERS852448_00945</name>
</gene>
<keyword evidence="2" id="KW-0238">DNA-binding</keyword>
<evidence type="ECO:0000313" key="4">
    <source>
        <dbReference type="EMBL" id="CUM89308.1"/>
    </source>
</evidence>
<protein>
    <submittedName>
        <fullName evidence="4">Uncharacterized HTH-type transcriptional regulator yurK</fullName>
    </submittedName>
</protein>
<dbReference type="GeneID" id="42786888"/>
<dbReference type="CDD" id="cd07377">
    <property type="entry name" value="WHTH_GntR"/>
    <property type="match status" value="1"/>
</dbReference>
<accession>A0A173SJD3</accession>
<dbReference type="SUPFAM" id="SSF64288">
    <property type="entry name" value="Chorismate lyase-like"/>
    <property type="match status" value="1"/>
</dbReference>
<dbReference type="GO" id="GO:0045892">
    <property type="term" value="P:negative regulation of DNA-templated transcription"/>
    <property type="evidence" value="ECO:0007669"/>
    <property type="project" value="TreeGrafter"/>
</dbReference>
<dbReference type="PRINTS" id="PR00035">
    <property type="entry name" value="HTHGNTR"/>
</dbReference>
<dbReference type="SMART" id="SM00345">
    <property type="entry name" value="HTH_GNTR"/>
    <property type="match status" value="1"/>
</dbReference>
<dbReference type="Gene3D" id="3.40.1410.10">
    <property type="entry name" value="Chorismate lyase-like"/>
    <property type="match status" value="1"/>
</dbReference>
<dbReference type="InterPro" id="IPR011663">
    <property type="entry name" value="UTRA"/>
</dbReference>
<dbReference type="PANTHER" id="PTHR44846:SF1">
    <property type="entry name" value="MANNOSYL-D-GLYCERATE TRANSPORT_METABOLISM SYSTEM REPRESSOR MNGR-RELATED"/>
    <property type="match status" value="1"/>
</dbReference>
<dbReference type="GO" id="GO:0003677">
    <property type="term" value="F:DNA binding"/>
    <property type="evidence" value="ECO:0007669"/>
    <property type="project" value="UniProtKB-KW"/>
</dbReference>
<dbReference type="FunFam" id="1.10.10.10:FF:000079">
    <property type="entry name" value="GntR family transcriptional regulator"/>
    <property type="match status" value="1"/>
</dbReference>
<dbReference type="STRING" id="39490.ERS852448_00945"/>